<reference evidence="1" key="2">
    <citation type="submission" date="2023-04" db="EMBL/GenBank/DDBJ databases">
        <title>Paracnuella aquatica gen. nov., sp. nov., a member of the family Chitinophagaceae isolated from a hot spring.</title>
        <authorList>
            <person name="Wang C."/>
        </authorList>
    </citation>
    <scope>NUCLEOTIDE SEQUENCE</scope>
    <source>
        <strain evidence="1">LB-8</strain>
    </source>
</reference>
<dbReference type="InterPro" id="IPR029470">
    <property type="entry name" value="PDDEXK_4"/>
</dbReference>
<organism evidence="1 2">
    <name type="scientific">Paraflavisolibacter caeni</name>
    <dbReference type="NCBI Taxonomy" id="2982496"/>
    <lineage>
        <taxon>Bacteria</taxon>
        <taxon>Pseudomonadati</taxon>
        <taxon>Bacteroidota</taxon>
        <taxon>Chitinophagia</taxon>
        <taxon>Chitinophagales</taxon>
        <taxon>Chitinophagaceae</taxon>
        <taxon>Paraflavisolibacter</taxon>
    </lineage>
</organism>
<dbReference type="RefSeq" id="WP_279297268.1">
    <property type="nucleotide sequence ID" value="NZ_JAOTIF010000008.1"/>
</dbReference>
<protein>
    <submittedName>
        <fullName evidence="1">PD-(D/E)XK nuclease family protein</fullName>
    </submittedName>
</protein>
<evidence type="ECO:0000313" key="1">
    <source>
        <dbReference type="EMBL" id="MCU7549826.1"/>
    </source>
</evidence>
<dbReference type="Pfam" id="PF14281">
    <property type="entry name" value="PDDEXK_4"/>
    <property type="match status" value="1"/>
</dbReference>
<evidence type="ECO:0000313" key="2">
    <source>
        <dbReference type="Proteomes" id="UP001155483"/>
    </source>
</evidence>
<name>A0A9X2XW99_9BACT</name>
<keyword evidence="2" id="KW-1185">Reference proteome</keyword>
<comment type="caution">
    <text evidence="1">The sequence shown here is derived from an EMBL/GenBank/DDBJ whole genome shotgun (WGS) entry which is preliminary data.</text>
</comment>
<dbReference type="AlphaFoldDB" id="A0A9X2XW99"/>
<reference evidence="1" key="1">
    <citation type="submission" date="2022-09" db="EMBL/GenBank/DDBJ databases">
        <authorList>
            <person name="Yuan C."/>
            <person name="Ke Z."/>
        </authorList>
    </citation>
    <scope>NUCLEOTIDE SEQUENCE</scope>
    <source>
        <strain evidence="1">LB-8</strain>
    </source>
</reference>
<gene>
    <name evidence="1" type="ORF">OCK74_11910</name>
</gene>
<accession>A0A9X2XW99</accession>
<proteinExistence type="predicted"/>
<dbReference type="Proteomes" id="UP001155483">
    <property type="component" value="Unassembled WGS sequence"/>
</dbReference>
<sequence>MSITPELLELVSSDVPAPPTRFRTIFDISGNTYDERVFSRWYEYFLDKQEDHGLSDLFLRTLLSLLNSDLKFTDYKVAREVQTRKGNFIDILVIGTGVDEGKFLIIENKVNHILDNDLQDYWDSCPGKDENKAAVLLTVGRHHTPANVRNLYKNILHKEWFSELNRKMGSIDLTPEQKHLFFQFATAIENLSKDLHMNEQVLFFLNNITQINKILATREQATLYILNQLEAAGEQLGLEVGARRSDFYRTFQFPQINNIFYTILYDQLLTDEQVIRVFLEVNGANLQRLDELDKTLLPEIQKKGLLHRSKENSYYAHYVGKAYMITREDMANLAHFLANAINEDFSQITEKTVGILHSPVEIES</sequence>
<dbReference type="EMBL" id="JAOTIF010000008">
    <property type="protein sequence ID" value="MCU7549826.1"/>
    <property type="molecule type" value="Genomic_DNA"/>
</dbReference>